<dbReference type="OrthoDB" id="2579187at2"/>
<organism evidence="3 4">
    <name type="scientific">Pseudonocardia sediminis</name>
    <dbReference type="NCBI Taxonomy" id="1397368"/>
    <lineage>
        <taxon>Bacteria</taxon>
        <taxon>Bacillati</taxon>
        <taxon>Actinomycetota</taxon>
        <taxon>Actinomycetes</taxon>
        <taxon>Pseudonocardiales</taxon>
        <taxon>Pseudonocardiaceae</taxon>
        <taxon>Pseudonocardia</taxon>
    </lineage>
</organism>
<accession>A0A4Q7V071</accession>
<dbReference type="Pfam" id="PF00501">
    <property type="entry name" value="AMP-binding"/>
    <property type="match status" value="1"/>
</dbReference>
<dbReference type="Proteomes" id="UP000291591">
    <property type="component" value="Unassembled WGS sequence"/>
</dbReference>
<keyword evidence="3" id="KW-0436">Ligase</keyword>
<dbReference type="InterPro" id="IPR050237">
    <property type="entry name" value="ATP-dep_AMP-bd_enzyme"/>
</dbReference>
<dbReference type="EMBL" id="SHKL01000001">
    <property type="protein sequence ID" value="RZT87666.1"/>
    <property type="molecule type" value="Genomic_DNA"/>
</dbReference>
<dbReference type="RefSeq" id="WP_130291783.1">
    <property type="nucleotide sequence ID" value="NZ_SHKL01000001.1"/>
</dbReference>
<dbReference type="PANTHER" id="PTHR43767:SF1">
    <property type="entry name" value="NONRIBOSOMAL PEPTIDE SYNTHASE PES1 (EUROFUNG)-RELATED"/>
    <property type="match status" value="1"/>
</dbReference>
<name>A0A4Q7V071_PSEST</name>
<evidence type="ECO:0000313" key="3">
    <source>
        <dbReference type="EMBL" id="RZT87666.1"/>
    </source>
</evidence>
<dbReference type="Pfam" id="PF13193">
    <property type="entry name" value="AMP-binding_C"/>
    <property type="match status" value="1"/>
</dbReference>
<protein>
    <submittedName>
        <fullName evidence="3">Acyl-CoA synthetase (AMP-forming)/AMP-acid ligase II</fullName>
    </submittedName>
</protein>
<dbReference type="InterPro" id="IPR045851">
    <property type="entry name" value="AMP-bd_C_sf"/>
</dbReference>
<sequence>MIDVDELVFAREFERVARWAGDRTALTDLGTGLRRTFAGHRDAVARLSGALRDRLDLTPGDRYSALLDNRAVYAELWHAGLCGAGVFTSLNARINRDELRHTLRDAGSSVLFTSAPFAEMVDEVRADLPSLRSVVLVGEGDVPHDLTLDALLDGAEERMPEPPREDDPAMLLYTGGTTGLPRGVVLDQRAVMLNRHRSVEVMAPTRDWTFLQVVPMYHVAALMPLVKVHLAGAGVVVQPRWDPGAALEVIEREEIGALSIVPTMAVQMLEHPDFAPERVASLRFLGYGTAPMPLGLLNRLIDVLPRECRINQSYGMTESCGTVTMLDDDDHRHGDPSLLSSAGRALSGVELSIRDGLGDTLPEGETGEIWLRCGSVLREYRGQPEATAAVLDGGWYHSGDVGRLDDRGYLWVVDRVKDMIVSGGENVYSVEVENAISTLPGVARVAVLGVPHELWGEAVHAVVQLSEGSALTEDDVLAHAAGRLARYKMPRSVELRREELPVSPAGKVLKRQLRVEFDRG</sequence>
<evidence type="ECO:0000313" key="4">
    <source>
        <dbReference type="Proteomes" id="UP000291591"/>
    </source>
</evidence>
<evidence type="ECO:0000259" key="1">
    <source>
        <dbReference type="Pfam" id="PF00501"/>
    </source>
</evidence>
<dbReference type="InterPro" id="IPR000873">
    <property type="entry name" value="AMP-dep_synth/lig_dom"/>
</dbReference>
<keyword evidence="4" id="KW-1185">Reference proteome</keyword>
<reference evidence="3 4" key="1">
    <citation type="submission" date="2019-02" db="EMBL/GenBank/DDBJ databases">
        <title>Sequencing the genomes of 1000 actinobacteria strains.</title>
        <authorList>
            <person name="Klenk H.-P."/>
        </authorList>
    </citation>
    <scope>NUCLEOTIDE SEQUENCE [LARGE SCALE GENOMIC DNA]</scope>
    <source>
        <strain evidence="3 4">DSM 45779</strain>
    </source>
</reference>
<dbReference type="Gene3D" id="3.40.50.12780">
    <property type="entry name" value="N-terminal domain of ligase-like"/>
    <property type="match status" value="1"/>
</dbReference>
<comment type="caution">
    <text evidence="3">The sequence shown here is derived from an EMBL/GenBank/DDBJ whole genome shotgun (WGS) entry which is preliminary data.</text>
</comment>
<gene>
    <name evidence="3" type="ORF">EV383_4592</name>
</gene>
<feature type="domain" description="AMP-dependent synthetase/ligase" evidence="1">
    <location>
        <begin position="14"/>
        <end position="380"/>
    </location>
</feature>
<proteinExistence type="predicted"/>
<dbReference type="Gene3D" id="3.30.300.30">
    <property type="match status" value="1"/>
</dbReference>
<dbReference type="AlphaFoldDB" id="A0A4Q7V071"/>
<feature type="domain" description="AMP-binding enzyme C-terminal" evidence="2">
    <location>
        <begin position="431"/>
        <end position="507"/>
    </location>
</feature>
<evidence type="ECO:0000259" key="2">
    <source>
        <dbReference type="Pfam" id="PF13193"/>
    </source>
</evidence>
<dbReference type="SUPFAM" id="SSF56801">
    <property type="entry name" value="Acetyl-CoA synthetase-like"/>
    <property type="match status" value="1"/>
</dbReference>
<dbReference type="GO" id="GO:0016878">
    <property type="term" value="F:acid-thiol ligase activity"/>
    <property type="evidence" value="ECO:0007669"/>
    <property type="project" value="UniProtKB-ARBA"/>
</dbReference>
<dbReference type="InterPro" id="IPR020845">
    <property type="entry name" value="AMP-binding_CS"/>
</dbReference>
<dbReference type="PANTHER" id="PTHR43767">
    <property type="entry name" value="LONG-CHAIN-FATTY-ACID--COA LIGASE"/>
    <property type="match status" value="1"/>
</dbReference>
<dbReference type="InterPro" id="IPR025110">
    <property type="entry name" value="AMP-bd_C"/>
</dbReference>
<dbReference type="PROSITE" id="PS00455">
    <property type="entry name" value="AMP_BINDING"/>
    <property type="match status" value="1"/>
</dbReference>
<dbReference type="InterPro" id="IPR042099">
    <property type="entry name" value="ANL_N_sf"/>
</dbReference>